<dbReference type="Proteomes" id="UP000451471">
    <property type="component" value="Unassembled WGS sequence"/>
</dbReference>
<feature type="region of interest" description="Disordered" evidence="8">
    <location>
        <begin position="1"/>
        <end position="27"/>
    </location>
</feature>
<dbReference type="Pfam" id="PF03949">
    <property type="entry name" value="Malic_M"/>
    <property type="match status" value="1"/>
</dbReference>
<dbReference type="InterPro" id="IPR012301">
    <property type="entry name" value="Malic_N_dom"/>
</dbReference>
<dbReference type="EMBL" id="WSZK01000015">
    <property type="protein sequence ID" value="MWG34208.1"/>
    <property type="molecule type" value="Genomic_DNA"/>
</dbReference>
<dbReference type="SMART" id="SM01274">
    <property type="entry name" value="malic"/>
    <property type="match status" value="1"/>
</dbReference>
<dbReference type="GO" id="GO:0051287">
    <property type="term" value="F:NAD binding"/>
    <property type="evidence" value="ECO:0007669"/>
    <property type="project" value="InterPro"/>
</dbReference>
<feature type="domain" description="Malic enzyme NAD-binding" evidence="9">
    <location>
        <begin position="161"/>
        <end position="401"/>
    </location>
</feature>
<dbReference type="InterPro" id="IPR012302">
    <property type="entry name" value="Malic_NAD-bd"/>
</dbReference>
<keyword evidence="6" id="KW-0560">Oxidoreductase</keyword>
<feature type="region of interest" description="Disordered" evidence="8">
    <location>
        <begin position="637"/>
        <end position="659"/>
    </location>
</feature>
<gene>
    <name evidence="11" type="ORF">GQS65_06840</name>
</gene>
<dbReference type="Gene3D" id="3.40.50.720">
    <property type="entry name" value="NAD(P)-binding Rossmann-like Domain"/>
    <property type="match status" value="1"/>
</dbReference>
<dbReference type="Gene3D" id="3.40.50.10750">
    <property type="entry name" value="Isocitrate/Isopropylmalate dehydrogenase-like"/>
    <property type="match status" value="1"/>
</dbReference>
<accession>A0A6B0GRA6</accession>
<evidence type="ECO:0000256" key="2">
    <source>
        <dbReference type="ARBA" id="ARBA00001946"/>
    </source>
</evidence>
<comment type="similarity">
    <text evidence="4">In the C-terminal section; belongs to the phosphate acetyltransferase and butyryltransferase family.</text>
</comment>
<dbReference type="SMART" id="SM00919">
    <property type="entry name" value="Malic_M"/>
    <property type="match status" value="1"/>
</dbReference>
<dbReference type="SUPFAM" id="SSF53659">
    <property type="entry name" value="Isocitrate/Isopropylmalate dehydrogenase-like"/>
    <property type="match status" value="1"/>
</dbReference>
<evidence type="ECO:0000259" key="10">
    <source>
        <dbReference type="SMART" id="SM01274"/>
    </source>
</evidence>
<dbReference type="GO" id="GO:0016746">
    <property type="term" value="F:acyltransferase activity"/>
    <property type="evidence" value="ECO:0007669"/>
    <property type="project" value="InterPro"/>
</dbReference>
<name>A0A6B0GRA6_9EURY</name>
<dbReference type="InterPro" id="IPR042112">
    <property type="entry name" value="P_AcTrfase_dom2"/>
</dbReference>
<dbReference type="FunFam" id="3.40.50.720:FF:000095">
    <property type="entry name" value="NADP-dependent malic enzyme"/>
    <property type="match status" value="1"/>
</dbReference>
<proteinExistence type="inferred from homology"/>
<comment type="caution">
    <text evidence="11">The sequence shown here is derived from an EMBL/GenBank/DDBJ whole genome shotgun (WGS) entry which is preliminary data.</text>
</comment>
<organism evidence="11 12">
    <name type="scientific">Halomarina oriensis</name>
    <dbReference type="NCBI Taxonomy" id="671145"/>
    <lineage>
        <taxon>Archaea</taxon>
        <taxon>Methanobacteriati</taxon>
        <taxon>Methanobacteriota</taxon>
        <taxon>Stenosarchaea group</taxon>
        <taxon>Halobacteria</taxon>
        <taxon>Halobacteriales</taxon>
        <taxon>Natronomonadaceae</taxon>
        <taxon>Halomarina</taxon>
    </lineage>
</organism>
<dbReference type="PIRSF" id="PIRSF036684">
    <property type="entry name" value="ME_PTA"/>
    <property type="match status" value="1"/>
</dbReference>
<dbReference type="InterPro" id="IPR051674">
    <property type="entry name" value="Malate_Decarboxylase"/>
</dbReference>
<dbReference type="InterPro" id="IPR012188">
    <property type="entry name" value="ME_PTA"/>
</dbReference>
<evidence type="ECO:0000256" key="6">
    <source>
        <dbReference type="ARBA" id="ARBA00023002"/>
    </source>
</evidence>
<comment type="cofactor">
    <cofactor evidence="1">
        <name>Mn(2+)</name>
        <dbReference type="ChEBI" id="CHEBI:29035"/>
    </cofactor>
</comment>
<evidence type="ECO:0000313" key="11">
    <source>
        <dbReference type="EMBL" id="MWG34208.1"/>
    </source>
</evidence>
<evidence type="ECO:0000256" key="8">
    <source>
        <dbReference type="SAM" id="MobiDB-lite"/>
    </source>
</evidence>
<dbReference type="InterPro" id="IPR037062">
    <property type="entry name" value="Malic_N_dom_sf"/>
</dbReference>
<dbReference type="Pfam" id="PF00390">
    <property type="entry name" value="malic"/>
    <property type="match status" value="2"/>
</dbReference>
<dbReference type="FunFam" id="3.40.50.10380:FF:000003">
    <property type="entry name" value="NADP-dependent malic enzyme"/>
    <property type="match status" value="1"/>
</dbReference>
<reference evidence="11 12" key="1">
    <citation type="submission" date="2019-12" db="EMBL/GenBank/DDBJ databases">
        <title>Halocatena pleomorpha gen. nov. sp. nov., an extremely halophilic archaeon of family Halobacteriaceae isolated from saltpan soil.</title>
        <authorList>
            <person name="Pal Y."/>
            <person name="Verma A."/>
            <person name="Krishnamurthi S."/>
            <person name="Kumar P."/>
        </authorList>
    </citation>
    <scope>NUCLEOTIDE SEQUENCE [LARGE SCALE GENOMIC DNA]</scope>
    <source>
        <strain evidence="11 12">JCM 16495</strain>
    </source>
</reference>
<feature type="domain" description="Malic enzyme N-terminal" evidence="10">
    <location>
        <begin position="16"/>
        <end position="149"/>
    </location>
</feature>
<dbReference type="RefSeq" id="WP_158203921.1">
    <property type="nucleotide sequence ID" value="NZ_WSZK01000015.1"/>
</dbReference>
<dbReference type="PANTHER" id="PTHR43237">
    <property type="entry name" value="NADP-DEPENDENT MALIC ENZYME"/>
    <property type="match status" value="1"/>
</dbReference>
<dbReference type="GO" id="GO:0016616">
    <property type="term" value="F:oxidoreductase activity, acting on the CH-OH group of donors, NAD or NADP as acceptor"/>
    <property type="evidence" value="ECO:0007669"/>
    <property type="project" value="InterPro"/>
</dbReference>
<keyword evidence="12" id="KW-1185">Reference proteome</keyword>
<evidence type="ECO:0000259" key="9">
    <source>
        <dbReference type="SMART" id="SM00919"/>
    </source>
</evidence>
<dbReference type="GO" id="GO:0006108">
    <property type="term" value="P:malate metabolic process"/>
    <property type="evidence" value="ECO:0007669"/>
    <property type="project" value="InterPro"/>
</dbReference>
<dbReference type="OrthoDB" id="45556at2157"/>
<evidence type="ECO:0000256" key="7">
    <source>
        <dbReference type="ARBA" id="ARBA00023268"/>
    </source>
</evidence>
<dbReference type="GO" id="GO:0046872">
    <property type="term" value="F:metal ion binding"/>
    <property type="evidence" value="ECO:0007669"/>
    <property type="project" value="UniProtKB-KW"/>
</dbReference>
<dbReference type="Pfam" id="PF01515">
    <property type="entry name" value="PTA_PTB"/>
    <property type="match status" value="1"/>
</dbReference>
<dbReference type="Gene3D" id="3.40.50.10380">
    <property type="entry name" value="Malic enzyme, N-terminal domain"/>
    <property type="match status" value="1"/>
</dbReference>
<evidence type="ECO:0000256" key="5">
    <source>
        <dbReference type="ARBA" id="ARBA00022723"/>
    </source>
</evidence>
<comment type="similarity">
    <text evidence="3">In the N-terminal section; belongs to the malic enzymes family.</text>
</comment>
<keyword evidence="5" id="KW-0479">Metal-binding</keyword>
<dbReference type="InterPro" id="IPR002505">
    <property type="entry name" value="PTA_PTB"/>
</dbReference>
<dbReference type="Gene3D" id="3.40.50.10950">
    <property type="match status" value="1"/>
</dbReference>
<dbReference type="InterPro" id="IPR046346">
    <property type="entry name" value="Aminoacid_DH-like_N_sf"/>
</dbReference>
<dbReference type="InterPro" id="IPR042113">
    <property type="entry name" value="P_AcTrfase_dom1"/>
</dbReference>
<dbReference type="AlphaFoldDB" id="A0A6B0GRA6"/>
<dbReference type="CDD" id="cd05311">
    <property type="entry name" value="NAD_bind_2_malic_enz"/>
    <property type="match status" value="1"/>
</dbReference>
<sequence>MGIDEDSLEYHRQDPPGKLEINTTKPTNTQRDLSLAYSPGVAAPCLEIADDPDEAYSYTAKGNLVGVVSNGSAVLGLGNIGAQASKPVMEGKGVLFKRFADIDVFDIELDQQDPADIVTSVKAMEPTFGGVNLEDIKAPECFEIEERLREEMSIPVFHDDQHGTAIISGAALLNAADVVGKDLADLDIVFSGAGASAIATARFYVSLGAKTENITMCDSSGIITQERADDGDVNEFKQEFARDTQEGTLSDAMADADVFVGLSVGGLVSQEMVRSMAEDPIIFAMANPDPEISYEDAKAARDDTVIMATGRSDYPNQVNNVLGFPFIFRGALDVRATEINEAMKVAAAEALADLARQDVPDAVVKAYGDQPLQFGPEYIIPKPLDPRVLFQVAPAVARAAEESGAARKELDMDRYVERLEARLGKSREMMRVVLNKAKSDPKRVVLAEGEDEKMIRAAAQVIEQGIAHPILLGDRDVIEATADALGLEFDDSLDIVDPEEADLECYADRLHELRKRKGVTRREASELIEDGNYLASVMVEMGDADAMLTGLMHHYPSALRPPLQVIGTAPDADYAAGVYLLTFKNNVVFCADATVNQDPDEAVLAEVTKQTAKLAGRFNVEPRAALLSYSDFGSVDNEGTRKPRNAARQLRSDPEVDFPVDGEMQADTAVVEEMLNGTYSFSDLDEPANVLVFPNLEAGNIGYKLLQRLGGAEAIGPMLVGMDRPVHVLQRGDEVKDIVNLAGVAVVDAQEREKGN</sequence>
<dbReference type="InterPro" id="IPR036291">
    <property type="entry name" value="NAD(P)-bd_dom_sf"/>
</dbReference>
<dbReference type="InterPro" id="IPR045213">
    <property type="entry name" value="Malic_NAD-bd_bact_type"/>
</dbReference>
<feature type="compositionally biased region" description="Basic and acidic residues" evidence="8">
    <location>
        <begin position="8"/>
        <end position="17"/>
    </location>
</feature>
<protein>
    <submittedName>
        <fullName evidence="11">NADP-dependent malic enzyme</fullName>
    </submittedName>
</protein>
<dbReference type="PANTHER" id="PTHR43237:SF4">
    <property type="entry name" value="NADP-DEPENDENT MALIC ENZYME"/>
    <property type="match status" value="1"/>
</dbReference>
<evidence type="ECO:0000256" key="4">
    <source>
        <dbReference type="ARBA" id="ARBA00008756"/>
    </source>
</evidence>
<keyword evidence="7" id="KW-0511">Multifunctional enzyme</keyword>
<comment type="cofactor">
    <cofactor evidence="2">
        <name>Mg(2+)</name>
        <dbReference type="ChEBI" id="CHEBI:18420"/>
    </cofactor>
</comment>
<dbReference type="SUPFAM" id="SSF51735">
    <property type="entry name" value="NAD(P)-binding Rossmann-fold domains"/>
    <property type="match status" value="1"/>
</dbReference>
<evidence type="ECO:0000256" key="3">
    <source>
        <dbReference type="ARBA" id="ARBA00007686"/>
    </source>
</evidence>
<dbReference type="GO" id="GO:0004470">
    <property type="term" value="F:malic enzyme activity"/>
    <property type="evidence" value="ECO:0007669"/>
    <property type="project" value="InterPro"/>
</dbReference>
<dbReference type="SUPFAM" id="SSF53223">
    <property type="entry name" value="Aminoacid dehydrogenase-like, N-terminal domain"/>
    <property type="match status" value="1"/>
</dbReference>
<evidence type="ECO:0000256" key="1">
    <source>
        <dbReference type="ARBA" id="ARBA00001936"/>
    </source>
</evidence>
<evidence type="ECO:0000313" key="12">
    <source>
        <dbReference type="Proteomes" id="UP000451471"/>
    </source>
</evidence>